<keyword evidence="2" id="KW-1185">Reference proteome</keyword>
<dbReference type="EMBL" id="BSNV01000003">
    <property type="protein sequence ID" value="GLQ65209.1"/>
    <property type="molecule type" value="Genomic_DNA"/>
</dbReference>
<sequence>MLFAVLETLSPVDDSIIHTEELCLTPWEYEQRKRELSDLQELIVIEEGIA</sequence>
<proteinExistence type="predicted"/>
<gene>
    <name evidence="1" type="ORF">GCM10007870_07930</name>
</gene>
<evidence type="ECO:0000313" key="1">
    <source>
        <dbReference type="EMBL" id="GLQ65209.1"/>
    </source>
</evidence>
<comment type="caution">
    <text evidence="1">The sequence shown here is derived from an EMBL/GenBank/DDBJ whole genome shotgun (WGS) entry which is preliminary data.</text>
</comment>
<organism evidence="1 2">
    <name type="scientific">Gluconobacter kondonii</name>
    <dbReference type="NCBI Taxonomy" id="941463"/>
    <lineage>
        <taxon>Bacteria</taxon>
        <taxon>Pseudomonadati</taxon>
        <taxon>Pseudomonadota</taxon>
        <taxon>Alphaproteobacteria</taxon>
        <taxon>Acetobacterales</taxon>
        <taxon>Acetobacteraceae</taxon>
        <taxon>Gluconobacter</taxon>
    </lineage>
</organism>
<dbReference type="GeneID" id="76196225"/>
<dbReference type="Proteomes" id="UP001156629">
    <property type="component" value="Unassembled WGS sequence"/>
</dbReference>
<accession>A0ABQ5WPI3</accession>
<name>A0ABQ5WPI3_9PROT</name>
<evidence type="ECO:0008006" key="3">
    <source>
        <dbReference type="Google" id="ProtNLM"/>
    </source>
</evidence>
<dbReference type="RefSeq" id="WP_167383488.1">
    <property type="nucleotide sequence ID" value="NZ_BEWP01000017.1"/>
</dbReference>
<reference evidence="2" key="1">
    <citation type="journal article" date="2019" name="Int. J. Syst. Evol. Microbiol.">
        <title>The Global Catalogue of Microorganisms (GCM) 10K type strain sequencing project: providing services to taxonomists for standard genome sequencing and annotation.</title>
        <authorList>
            <consortium name="The Broad Institute Genomics Platform"/>
            <consortium name="The Broad Institute Genome Sequencing Center for Infectious Disease"/>
            <person name="Wu L."/>
            <person name="Ma J."/>
        </authorList>
    </citation>
    <scope>NUCLEOTIDE SEQUENCE [LARGE SCALE GENOMIC DNA]</scope>
    <source>
        <strain evidence="2">NBRC 3266</strain>
    </source>
</reference>
<protein>
    <recommendedName>
        <fullName evidence="3">Transposase</fullName>
    </recommendedName>
</protein>
<evidence type="ECO:0000313" key="2">
    <source>
        <dbReference type="Proteomes" id="UP001156629"/>
    </source>
</evidence>